<organism evidence="1 2">
    <name type="scientific">Alistipes inops</name>
    <dbReference type="NCBI Taxonomy" id="1501391"/>
    <lineage>
        <taxon>Bacteria</taxon>
        <taxon>Pseudomonadati</taxon>
        <taxon>Bacteroidota</taxon>
        <taxon>Bacteroidia</taxon>
        <taxon>Bacteroidales</taxon>
        <taxon>Rikenellaceae</taxon>
        <taxon>Alistipes</taxon>
    </lineage>
</organism>
<name>A0ABR4YI96_9BACT</name>
<proteinExistence type="predicted"/>
<sequence>MIKKRFGLVLLVCVPIVLMAFKPSQLDMIGKYESVCMEKQQDLLKRYVFFRKLDLRQDTTFHMSSRDASFHGSRYGRWQIKRKYLILREIVPVDRLADSCAFGQEHSYEWVYWIKNRDTLIQVDGRRPRVPIDTLVRISDEKYYKEIRLLHGMTVLSALSVCHHGGKKIDRYIRHLYSE</sequence>
<comment type="caution">
    <text evidence="1">The sequence shown here is derived from an EMBL/GenBank/DDBJ whole genome shotgun (WGS) entry which is preliminary data.</text>
</comment>
<dbReference type="Proteomes" id="UP000030889">
    <property type="component" value="Unassembled WGS sequence"/>
</dbReference>
<dbReference type="EMBL" id="JRGF01000046">
    <property type="protein sequence ID" value="KHE39360.1"/>
    <property type="molecule type" value="Genomic_DNA"/>
</dbReference>
<evidence type="ECO:0000313" key="2">
    <source>
        <dbReference type="Proteomes" id="UP000030889"/>
    </source>
</evidence>
<accession>A0ABR4YI96</accession>
<gene>
    <name evidence="1" type="ORF">LG35_10375</name>
</gene>
<reference evidence="1 2" key="1">
    <citation type="submission" date="2014-09" db="EMBL/GenBank/DDBJ databases">
        <title>Alistipes sp. 627, sp. nov., a novel member of the family Rikenellaceae isolated from human faeces.</title>
        <authorList>
            <person name="Shkoporov A.N."/>
            <person name="Chaplin A.V."/>
            <person name="Motuzova O.V."/>
            <person name="Kafarskaia L.I."/>
            <person name="Khokhlova E.V."/>
            <person name="Efimov B.A."/>
        </authorList>
    </citation>
    <scope>NUCLEOTIDE SEQUENCE [LARGE SCALE GENOMIC DNA]</scope>
    <source>
        <strain evidence="1 2">627</strain>
    </source>
</reference>
<keyword evidence="2" id="KW-1185">Reference proteome</keyword>
<evidence type="ECO:0000313" key="1">
    <source>
        <dbReference type="EMBL" id="KHE39360.1"/>
    </source>
</evidence>
<dbReference type="RefSeq" id="WP_035474664.1">
    <property type="nucleotide sequence ID" value="NZ_JRGF01000046.1"/>
</dbReference>
<protein>
    <submittedName>
        <fullName evidence="1">Uncharacterized protein</fullName>
    </submittedName>
</protein>